<evidence type="ECO:0000256" key="1">
    <source>
        <dbReference type="SAM" id="MobiDB-lite"/>
    </source>
</evidence>
<dbReference type="Gene3D" id="3.40.640.10">
    <property type="entry name" value="Type I PLP-dependent aspartate aminotransferase-like (Major domain)"/>
    <property type="match status" value="1"/>
</dbReference>
<dbReference type="Proteomes" id="UP000076798">
    <property type="component" value="Unassembled WGS sequence"/>
</dbReference>
<sequence length="597" mass="65223">MGNTSSTLPPDHHPFQHPRRLRSEALKTSSRTPRSLRLKIPAFLHRPTSTRTHPSASEELHSERSSSDVGSPYDDASNVDTSSIETRASISPDYERFLAAFPEYALTASLDILRSTELTRLDKPESETYVDYMGGSLFPERLVKWHSGFLQDNILGNTHSISSSSQLSARHASEARKAVLDFFDAPADQYTVVFTSSTTAAIKLVAESFPFGSTSSLILPADAHNSVHGIRCFAKHNGSQIHYLPTLPRGGVLPDEVMVSLTFDLSGRSSSEQALDAAPSLFVLTGQSNISNSKTPLSLFKNAKESGLYTLLDAAALAPTSIISLQKTPVDAVAISFYKMFGYPTGVGALIVRKDFLELLSKNRPWFAGGTVDVVQVPGSIVSLAEELHERFEDGTINYLALPAITEGLQTLKPLLPMLPLRLSSLTLWLVKALEDIKHPSGVPCVQILSRTPSSRLTKIGEQSDVGSVISLLFHDPQGNILPLSFISYCAFKHRISLRTGCMCNPGGAATLLGINSYMDALTEGATLRELESHAGRELGVVRISLGLGSNFNDVQRVIQFAEFISDEFERQKAWTDWMNLRDREELGPCCNTASRA</sequence>
<dbReference type="GO" id="GO:0008265">
    <property type="term" value="F:molybdenum cofactor sulfurtransferase activity"/>
    <property type="evidence" value="ECO:0007669"/>
    <property type="project" value="TreeGrafter"/>
</dbReference>
<name>A0A166BLQ2_9AGAM</name>
<reference evidence="3 4" key="1">
    <citation type="journal article" date="2016" name="Mol. Biol. Evol.">
        <title>Comparative Genomics of Early-Diverging Mushroom-Forming Fungi Provides Insights into the Origins of Lignocellulose Decay Capabilities.</title>
        <authorList>
            <person name="Nagy L.G."/>
            <person name="Riley R."/>
            <person name="Tritt A."/>
            <person name="Adam C."/>
            <person name="Daum C."/>
            <person name="Floudas D."/>
            <person name="Sun H."/>
            <person name="Yadav J.S."/>
            <person name="Pangilinan J."/>
            <person name="Larsson K.H."/>
            <person name="Matsuura K."/>
            <person name="Barry K."/>
            <person name="Labutti K."/>
            <person name="Kuo R."/>
            <person name="Ohm R.A."/>
            <person name="Bhattacharya S.S."/>
            <person name="Shirouzu T."/>
            <person name="Yoshinaga Y."/>
            <person name="Martin F.M."/>
            <person name="Grigoriev I.V."/>
            <person name="Hibbett D.S."/>
        </authorList>
    </citation>
    <scope>NUCLEOTIDE SEQUENCE [LARGE SCALE GENOMIC DNA]</scope>
    <source>
        <strain evidence="3 4">HHB10207 ss-3</strain>
    </source>
</reference>
<keyword evidence="3" id="KW-0808">Transferase</keyword>
<keyword evidence="4" id="KW-1185">Reference proteome</keyword>
<dbReference type="SUPFAM" id="SSF53383">
    <property type="entry name" value="PLP-dependent transferases"/>
    <property type="match status" value="1"/>
</dbReference>
<protein>
    <submittedName>
        <fullName evidence="3">PLP-dependent transferase</fullName>
    </submittedName>
</protein>
<feature type="compositionally biased region" description="Basic and acidic residues" evidence="1">
    <location>
        <begin position="56"/>
        <end position="66"/>
    </location>
</feature>
<proteinExistence type="predicted"/>
<dbReference type="InterPro" id="IPR015421">
    <property type="entry name" value="PyrdxlP-dep_Trfase_major"/>
</dbReference>
<dbReference type="Pfam" id="PF00266">
    <property type="entry name" value="Aminotran_5"/>
    <property type="match status" value="1"/>
</dbReference>
<dbReference type="STRING" id="1314776.A0A166BLQ2"/>
<gene>
    <name evidence="3" type="ORF">SISSUDRAFT_989098</name>
</gene>
<dbReference type="InterPro" id="IPR000192">
    <property type="entry name" value="Aminotrans_V_dom"/>
</dbReference>
<evidence type="ECO:0000313" key="3">
    <source>
        <dbReference type="EMBL" id="KZT36526.1"/>
    </source>
</evidence>
<dbReference type="EMBL" id="KV428105">
    <property type="protein sequence ID" value="KZT36526.1"/>
    <property type="molecule type" value="Genomic_DNA"/>
</dbReference>
<dbReference type="AlphaFoldDB" id="A0A166BLQ2"/>
<dbReference type="PANTHER" id="PTHR14237:SF80">
    <property type="entry name" value="MOLYBDENUM COFACTOR SULFURASE"/>
    <property type="match status" value="1"/>
</dbReference>
<dbReference type="PANTHER" id="PTHR14237">
    <property type="entry name" value="MOLYBDOPTERIN COFACTOR SULFURASE MOSC"/>
    <property type="match status" value="1"/>
</dbReference>
<dbReference type="Gene3D" id="3.90.1150.10">
    <property type="entry name" value="Aspartate Aminotransferase, domain 1"/>
    <property type="match status" value="1"/>
</dbReference>
<dbReference type="OrthoDB" id="10264306at2759"/>
<evidence type="ECO:0000313" key="4">
    <source>
        <dbReference type="Proteomes" id="UP000076798"/>
    </source>
</evidence>
<evidence type="ECO:0000259" key="2">
    <source>
        <dbReference type="Pfam" id="PF00266"/>
    </source>
</evidence>
<feature type="domain" description="Aminotransferase class V" evidence="2">
    <location>
        <begin position="129"/>
        <end position="413"/>
    </location>
</feature>
<dbReference type="InterPro" id="IPR015422">
    <property type="entry name" value="PyrdxlP-dep_Trfase_small"/>
</dbReference>
<dbReference type="GO" id="GO:0043545">
    <property type="term" value="P:molybdopterin cofactor metabolic process"/>
    <property type="evidence" value="ECO:0007669"/>
    <property type="project" value="TreeGrafter"/>
</dbReference>
<feature type="region of interest" description="Disordered" evidence="1">
    <location>
        <begin position="1"/>
        <end position="80"/>
    </location>
</feature>
<organism evidence="3 4">
    <name type="scientific">Sistotremastrum suecicum HHB10207 ss-3</name>
    <dbReference type="NCBI Taxonomy" id="1314776"/>
    <lineage>
        <taxon>Eukaryota</taxon>
        <taxon>Fungi</taxon>
        <taxon>Dikarya</taxon>
        <taxon>Basidiomycota</taxon>
        <taxon>Agaricomycotina</taxon>
        <taxon>Agaricomycetes</taxon>
        <taxon>Sistotremastrales</taxon>
        <taxon>Sistotremastraceae</taxon>
        <taxon>Sistotremastrum</taxon>
    </lineage>
</organism>
<dbReference type="InterPro" id="IPR015424">
    <property type="entry name" value="PyrdxlP-dep_Trfase"/>
</dbReference>
<accession>A0A166BLQ2</accession>